<dbReference type="AlphaFoldDB" id="A0A2H0B541"/>
<dbReference type="InterPro" id="IPR016161">
    <property type="entry name" value="Ald_DH/histidinol_DH"/>
</dbReference>
<dbReference type="GO" id="GO:0004777">
    <property type="term" value="F:succinate-semialdehyde dehydrogenase (NAD+) activity"/>
    <property type="evidence" value="ECO:0007669"/>
    <property type="project" value="TreeGrafter"/>
</dbReference>
<dbReference type="EMBL" id="PCSR01000112">
    <property type="protein sequence ID" value="PIP52756.1"/>
    <property type="molecule type" value="Genomic_DNA"/>
</dbReference>
<evidence type="ECO:0000313" key="3">
    <source>
        <dbReference type="EMBL" id="PIP52756.1"/>
    </source>
</evidence>
<accession>A0A2H0B541</accession>
<evidence type="ECO:0000259" key="2">
    <source>
        <dbReference type="Pfam" id="PF00171"/>
    </source>
</evidence>
<feature type="domain" description="Aldehyde dehydrogenase" evidence="2">
    <location>
        <begin position="3"/>
        <end position="107"/>
    </location>
</feature>
<dbReference type="Pfam" id="PF00171">
    <property type="entry name" value="Aldedh"/>
    <property type="match status" value="1"/>
</dbReference>
<proteinExistence type="predicted"/>
<dbReference type="PANTHER" id="PTHR43217:SF1">
    <property type="entry name" value="SUCCINATE SEMIALDEHYDE DEHYDROGENASE [NAD(P)+] SAD"/>
    <property type="match status" value="1"/>
</dbReference>
<reference evidence="3 4" key="1">
    <citation type="submission" date="2017-09" db="EMBL/GenBank/DDBJ databases">
        <title>Depth-based differentiation of microbial function through sediment-hosted aquifers and enrichment of novel symbionts in the deep terrestrial subsurface.</title>
        <authorList>
            <person name="Probst A.J."/>
            <person name="Ladd B."/>
            <person name="Jarett J.K."/>
            <person name="Geller-Mcgrath D.E."/>
            <person name="Sieber C.M."/>
            <person name="Emerson J.B."/>
            <person name="Anantharaman K."/>
            <person name="Thomas B.C."/>
            <person name="Malmstrom R."/>
            <person name="Stieglmeier M."/>
            <person name="Klingl A."/>
            <person name="Woyke T."/>
            <person name="Ryan C.M."/>
            <person name="Banfield J.F."/>
        </authorList>
    </citation>
    <scope>NUCLEOTIDE SEQUENCE [LARGE SCALE GENOMIC DNA]</scope>
    <source>
        <strain evidence="3">CG23_combo_of_CG06-09_8_20_14_all_34_8</strain>
    </source>
</reference>
<evidence type="ECO:0000313" key="4">
    <source>
        <dbReference type="Proteomes" id="UP000229459"/>
    </source>
</evidence>
<gene>
    <name evidence="3" type="ORF">COX08_04710</name>
</gene>
<dbReference type="InterPro" id="IPR016162">
    <property type="entry name" value="Ald_DH_N"/>
</dbReference>
<dbReference type="InterPro" id="IPR047110">
    <property type="entry name" value="GABD/Sad-like"/>
</dbReference>
<sequence length="112" mass="12921">MSKLKSYNPANNEMLGSVKISSVNEIKQKVSNAQDAFITWGVLSIKKRLELLKNVYIALEKRQDEISQLACQEMGFPIRDQKLFDMSDGLNYFKWYLENSKKILSPQTTLDN</sequence>
<dbReference type="PANTHER" id="PTHR43217">
    <property type="entry name" value="SUCCINATE SEMIALDEHYDE DEHYDROGENASE [NAD(P)+] SAD"/>
    <property type="match status" value="1"/>
</dbReference>
<name>A0A2H0B541_9BACT</name>
<comment type="caution">
    <text evidence="3">The sequence shown here is derived from an EMBL/GenBank/DDBJ whole genome shotgun (WGS) entry which is preliminary data.</text>
</comment>
<dbReference type="Proteomes" id="UP000229459">
    <property type="component" value="Unassembled WGS sequence"/>
</dbReference>
<feature type="non-terminal residue" evidence="3">
    <location>
        <position position="112"/>
    </location>
</feature>
<protein>
    <recommendedName>
        <fullName evidence="2">Aldehyde dehydrogenase domain-containing protein</fullName>
    </recommendedName>
</protein>
<dbReference type="Gene3D" id="3.40.605.10">
    <property type="entry name" value="Aldehyde Dehydrogenase, Chain A, domain 1"/>
    <property type="match status" value="1"/>
</dbReference>
<keyword evidence="1" id="KW-0560">Oxidoreductase</keyword>
<dbReference type="InterPro" id="IPR015590">
    <property type="entry name" value="Aldehyde_DH_dom"/>
</dbReference>
<organism evidence="3 4">
    <name type="scientific">Candidatus Beckwithbacteria bacterium CG23_combo_of_CG06-09_8_20_14_all_34_8</name>
    <dbReference type="NCBI Taxonomy" id="1974497"/>
    <lineage>
        <taxon>Bacteria</taxon>
        <taxon>Candidatus Beckwithiibacteriota</taxon>
    </lineage>
</organism>
<evidence type="ECO:0000256" key="1">
    <source>
        <dbReference type="ARBA" id="ARBA00023002"/>
    </source>
</evidence>
<dbReference type="SUPFAM" id="SSF53720">
    <property type="entry name" value="ALDH-like"/>
    <property type="match status" value="1"/>
</dbReference>